<evidence type="ECO:0000259" key="2">
    <source>
        <dbReference type="Pfam" id="PF22664"/>
    </source>
</evidence>
<keyword evidence="4" id="KW-1185">Reference proteome</keyword>
<dbReference type="InterPro" id="IPR023213">
    <property type="entry name" value="CAT-like_dom_sf"/>
</dbReference>
<dbReference type="EMBL" id="JAADYS010003372">
    <property type="protein sequence ID" value="KAF4447835.1"/>
    <property type="molecule type" value="Genomic_DNA"/>
</dbReference>
<dbReference type="OrthoDB" id="3548654at2759"/>
<dbReference type="PANTHER" id="PTHR31642">
    <property type="entry name" value="TRICHOTHECENE 3-O-ACETYLTRANSFERASE"/>
    <property type="match status" value="1"/>
</dbReference>
<dbReference type="GO" id="GO:0044550">
    <property type="term" value="P:secondary metabolite biosynthetic process"/>
    <property type="evidence" value="ECO:0007669"/>
    <property type="project" value="TreeGrafter"/>
</dbReference>
<dbReference type="SUPFAM" id="SSF52777">
    <property type="entry name" value="CoA-dependent acyltransferases"/>
    <property type="match status" value="1"/>
</dbReference>
<feature type="domain" description="Trichothecene 3-O-acetyltransferase-like N-terminal" evidence="2">
    <location>
        <begin position="20"/>
        <end position="160"/>
    </location>
</feature>
<keyword evidence="1 3" id="KW-0808">Transferase</keyword>
<dbReference type="Pfam" id="PF22664">
    <property type="entry name" value="TRI-like_N"/>
    <property type="match status" value="1"/>
</dbReference>
<dbReference type="PANTHER" id="PTHR31642:SF310">
    <property type="entry name" value="FATTY ALCOHOL:CAFFEOYL-COA ACYLTRANSFERASE"/>
    <property type="match status" value="1"/>
</dbReference>
<gene>
    <name evidence="3" type="ORF">FALBO_16894</name>
</gene>
<name>A0A8H4KAU6_9HYPO</name>
<organism evidence="3 4">
    <name type="scientific">Fusarium albosuccineum</name>
    <dbReference type="NCBI Taxonomy" id="1237068"/>
    <lineage>
        <taxon>Eukaryota</taxon>
        <taxon>Fungi</taxon>
        <taxon>Dikarya</taxon>
        <taxon>Ascomycota</taxon>
        <taxon>Pezizomycotina</taxon>
        <taxon>Sordariomycetes</taxon>
        <taxon>Hypocreomycetidae</taxon>
        <taxon>Hypocreales</taxon>
        <taxon>Nectriaceae</taxon>
        <taxon>Fusarium</taxon>
        <taxon>Fusarium decemcellulare species complex</taxon>
    </lineage>
</organism>
<evidence type="ECO:0000313" key="3">
    <source>
        <dbReference type="EMBL" id="KAF4447835.1"/>
    </source>
</evidence>
<comment type="caution">
    <text evidence="3">The sequence shown here is derived from an EMBL/GenBank/DDBJ whole genome shotgun (WGS) entry which is preliminary data.</text>
</comment>
<dbReference type="Proteomes" id="UP000554235">
    <property type="component" value="Unassembled WGS sequence"/>
</dbReference>
<dbReference type="GO" id="GO:0016747">
    <property type="term" value="F:acyltransferase activity, transferring groups other than amino-acyl groups"/>
    <property type="evidence" value="ECO:0007669"/>
    <property type="project" value="TreeGrafter"/>
</dbReference>
<dbReference type="InterPro" id="IPR054710">
    <property type="entry name" value="Tri101-like_N"/>
</dbReference>
<dbReference type="InterPro" id="IPR050317">
    <property type="entry name" value="Plant_Fungal_Acyltransferase"/>
</dbReference>
<evidence type="ECO:0000313" key="4">
    <source>
        <dbReference type="Proteomes" id="UP000554235"/>
    </source>
</evidence>
<evidence type="ECO:0000256" key="1">
    <source>
        <dbReference type="ARBA" id="ARBA00022679"/>
    </source>
</evidence>
<proteinExistence type="predicted"/>
<dbReference type="AlphaFoldDB" id="A0A8H4KAU6"/>
<protein>
    <submittedName>
        <fullName evidence="3">Anthranilate n-hydroxycinnamoyl benzoyltransferase</fullName>
    </submittedName>
</protein>
<accession>A0A8H4KAU6</accession>
<reference evidence="3 4" key="1">
    <citation type="submission" date="2020-01" db="EMBL/GenBank/DDBJ databases">
        <title>Identification and distribution of gene clusters putatively required for synthesis of sphingolipid metabolism inhibitors in phylogenetically diverse species of the filamentous fungus Fusarium.</title>
        <authorList>
            <person name="Kim H.-S."/>
            <person name="Busman M."/>
            <person name="Brown D.W."/>
            <person name="Divon H."/>
            <person name="Uhlig S."/>
            <person name="Proctor R.H."/>
        </authorList>
    </citation>
    <scope>NUCLEOTIDE SEQUENCE [LARGE SCALE GENOMIC DNA]</scope>
    <source>
        <strain evidence="3 4">NRRL 20459</strain>
    </source>
</reference>
<sequence>MGRQVLSTWNQIAPRAYQRQWFCFPHKQDGNLELLTDHLRRALDRLVTYFPHLSEKISLLSNPPGYLCIDSGDDPKIPLKLYDERYSYPWTYAQLKAQGFPARAFVDKSFDLPYQLGNGDGIPVFEVHVRLIEGGLLLCIYCHHSVSDGTSVNNIVNSFAQLTRDPEQALEVKRGDINVDIPDNVCSEADQTSFDKLLSQCPEYHLLSSPTGPTQFRMPSTGTQWQDINKTGRIFVIGARQIKQLQQSLAAQNNRVPSTFTCLAALTWAYATKARLNSTKNPLSSSPDEKIAVPKDVRLMISIDWRKRAFADIMGSTAGNAVALPKTALDTNIILDACSTDEDTSCSALVEITRAIDTMVGDVDDNFVALRTTLFRKAPDPRFIGVDADPRGPREFYFNTWRHFGGDTRWKIPGTVEDDGGAAPDAIRRAQGDWNMGAGLILPARRGCSGFEVMVTLDVDAMKVLCEDAGWNRWVDEVLE</sequence>
<dbReference type="Gene3D" id="3.30.559.10">
    <property type="entry name" value="Chloramphenicol acetyltransferase-like domain"/>
    <property type="match status" value="2"/>
</dbReference>